<dbReference type="EMBL" id="KQ971320">
    <property type="protein sequence ID" value="KYB28812.1"/>
    <property type="molecule type" value="Genomic_DNA"/>
</dbReference>
<dbReference type="PROSITE" id="PS51257">
    <property type="entry name" value="PROKAR_LIPOPROTEIN"/>
    <property type="match status" value="1"/>
</dbReference>
<proteinExistence type="predicted"/>
<dbReference type="Proteomes" id="UP000007266">
    <property type="component" value="Linkage group 3"/>
</dbReference>
<organism evidence="1 2">
    <name type="scientific">Tribolium castaneum</name>
    <name type="common">Red flour beetle</name>
    <dbReference type="NCBI Taxonomy" id="7070"/>
    <lineage>
        <taxon>Eukaryota</taxon>
        <taxon>Metazoa</taxon>
        <taxon>Ecdysozoa</taxon>
        <taxon>Arthropoda</taxon>
        <taxon>Hexapoda</taxon>
        <taxon>Insecta</taxon>
        <taxon>Pterygota</taxon>
        <taxon>Neoptera</taxon>
        <taxon>Endopterygota</taxon>
        <taxon>Coleoptera</taxon>
        <taxon>Polyphaga</taxon>
        <taxon>Cucujiformia</taxon>
        <taxon>Tenebrionidae</taxon>
        <taxon>Tenebrionidae incertae sedis</taxon>
        <taxon>Tribolium</taxon>
    </lineage>
</organism>
<sequence>MIDKRVKQGNEENVFCQPTLTATAQSCSRPGSAKTGVNFGSTVRNPGHMRAYSQFCSVSKFS</sequence>
<dbReference type="InParanoid" id="A0A139WLJ9"/>
<evidence type="ECO:0000313" key="1">
    <source>
        <dbReference type="EMBL" id="KYB28812.1"/>
    </source>
</evidence>
<name>A0A139WLJ9_TRICA</name>
<keyword evidence="2" id="KW-1185">Reference proteome</keyword>
<protein>
    <submittedName>
        <fullName evidence="1">Uncharacterized protein</fullName>
    </submittedName>
</protein>
<reference evidence="1 2" key="1">
    <citation type="journal article" date="2008" name="Nature">
        <title>The genome of the model beetle and pest Tribolium castaneum.</title>
        <authorList>
            <consortium name="Tribolium Genome Sequencing Consortium"/>
            <person name="Richards S."/>
            <person name="Gibbs R.A."/>
            <person name="Weinstock G.M."/>
            <person name="Brown S.J."/>
            <person name="Denell R."/>
            <person name="Beeman R.W."/>
            <person name="Gibbs R."/>
            <person name="Beeman R.W."/>
            <person name="Brown S.J."/>
            <person name="Bucher G."/>
            <person name="Friedrich M."/>
            <person name="Grimmelikhuijzen C.J."/>
            <person name="Klingler M."/>
            <person name="Lorenzen M."/>
            <person name="Richards S."/>
            <person name="Roth S."/>
            <person name="Schroder R."/>
            <person name="Tautz D."/>
            <person name="Zdobnov E.M."/>
            <person name="Muzny D."/>
            <person name="Gibbs R.A."/>
            <person name="Weinstock G.M."/>
            <person name="Attaway T."/>
            <person name="Bell S."/>
            <person name="Buhay C.J."/>
            <person name="Chandrabose M.N."/>
            <person name="Chavez D."/>
            <person name="Clerk-Blankenburg K.P."/>
            <person name="Cree A."/>
            <person name="Dao M."/>
            <person name="Davis C."/>
            <person name="Chacko J."/>
            <person name="Dinh H."/>
            <person name="Dugan-Rocha S."/>
            <person name="Fowler G."/>
            <person name="Garner T.T."/>
            <person name="Garnes J."/>
            <person name="Gnirke A."/>
            <person name="Hawes A."/>
            <person name="Hernandez J."/>
            <person name="Hines S."/>
            <person name="Holder M."/>
            <person name="Hume J."/>
            <person name="Jhangiani S.N."/>
            <person name="Joshi V."/>
            <person name="Khan Z.M."/>
            <person name="Jackson L."/>
            <person name="Kovar C."/>
            <person name="Kowis A."/>
            <person name="Lee S."/>
            <person name="Lewis L.R."/>
            <person name="Margolis J."/>
            <person name="Morgan M."/>
            <person name="Nazareth L.V."/>
            <person name="Nguyen N."/>
            <person name="Okwuonu G."/>
            <person name="Parker D."/>
            <person name="Richards S."/>
            <person name="Ruiz S.J."/>
            <person name="Santibanez J."/>
            <person name="Savard J."/>
            <person name="Scherer S.E."/>
            <person name="Schneider B."/>
            <person name="Sodergren E."/>
            <person name="Tautz D."/>
            <person name="Vattahil S."/>
            <person name="Villasana D."/>
            <person name="White C.S."/>
            <person name="Wright R."/>
            <person name="Park Y."/>
            <person name="Beeman R.W."/>
            <person name="Lord J."/>
            <person name="Oppert B."/>
            <person name="Lorenzen M."/>
            <person name="Brown S."/>
            <person name="Wang L."/>
            <person name="Savard J."/>
            <person name="Tautz D."/>
            <person name="Richards S."/>
            <person name="Weinstock G."/>
            <person name="Gibbs R.A."/>
            <person name="Liu Y."/>
            <person name="Worley K."/>
            <person name="Weinstock G."/>
            <person name="Elsik C.G."/>
            <person name="Reese J.T."/>
            <person name="Elhaik E."/>
            <person name="Landan G."/>
            <person name="Graur D."/>
            <person name="Arensburger P."/>
            <person name="Atkinson P."/>
            <person name="Beeman R.W."/>
            <person name="Beidler J."/>
            <person name="Brown S.J."/>
            <person name="Demuth J.P."/>
            <person name="Drury D.W."/>
            <person name="Du Y.Z."/>
            <person name="Fujiwara H."/>
            <person name="Lorenzen M."/>
            <person name="Maselli V."/>
            <person name="Osanai M."/>
            <person name="Park Y."/>
            <person name="Robertson H.M."/>
            <person name="Tu Z."/>
            <person name="Wang J.J."/>
            <person name="Wang S."/>
            <person name="Richards S."/>
            <person name="Song H."/>
            <person name="Zhang L."/>
            <person name="Sodergren E."/>
            <person name="Werner D."/>
            <person name="Stanke M."/>
            <person name="Morgenstern B."/>
            <person name="Solovyev V."/>
            <person name="Kosarev P."/>
            <person name="Brown G."/>
            <person name="Chen H.C."/>
            <person name="Ermolaeva O."/>
            <person name="Hlavina W."/>
            <person name="Kapustin Y."/>
            <person name="Kiryutin B."/>
            <person name="Kitts P."/>
            <person name="Maglott D."/>
            <person name="Pruitt K."/>
            <person name="Sapojnikov V."/>
            <person name="Souvorov A."/>
            <person name="Mackey A.J."/>
            <person name="Waterhouse R.M."/>
            <person name="Wyder S."/>
            <person name="Zdobnov E.M."/>
            <person name="Zdobnov E.M."/>
            <person name="Wyder S."/>
            <person name="Kriventseva E.V."/>
            <person name="Kadowaki T."/>
            <person name="Bork P."/>
            <person name="Aranda M."/>
            <person name="Bao R."/>
            <person name="Beermann A."/>
            <person name="Berns N."/>
            <person name="Bolognesi R."/>
            <person name="Bonneton F."/>
            <person name="Bopp D."/>
            <person name="Brown S.J."/>
            <person name="Bucher G."/>
            <person name="Butts T."/>
            <person name="Chaumot A."/>
            <person name="Denell R.E."/>
            <person name="Ferrier D.E."/>
            <person name="Friedrich M."/>
            <person name="Gordon C.M."/>
            <person name="Jindra M."/>
            <person name="Klingler M."/>
            <person name="Lan Q."/>
            <person name="Lattorff H.M."/>
            <person name="Laudet V."/>
            <person name="von Levetsow C."/>
            <person name="Liu Z."/>
            <person name="Lutz R."/>
            <person name="Lynch J.A."/>
            <person name="da Fonseca R.N."/>
            <person name="Posnien N."/>
            <person name="Reuter R."/>
            <person name="Roth S."/>
            <person name="Savard J."/>
            <person name="Schinko J.B."/>
            <person name="Schmitt C."/>
            <person name="Schoppmeier M."/>
            <person name="Schroder R."/>
            <person name="Shippy T.D."/>
            <person name="Simonnet F."/>
            <person name="Marques-Souza H."/>
            <person name="Tautz D."/>
            <person name="Tomoyasu Y."/>
            <person name="Trauner J."/>
            <person name="Van der Zee M."/>
            <person name="Vervoort M."/>
            <person name="Wittkopp N."/>
            <person name="Wimmer E.A."/>
            <person name="Yang X."/>
            <person name="Jones A.K."/>
            <person name="Sattelle D.B."/>
            <person name="Ebert P.R."/>
            <person name="Nelson D."/>
            <person name="Scott J.G."/>
            <person name="Beeman R.W."/>
            <person name="Muthukrishnan S."/>
            <person name="Kramer K.J."/>
            <person name="Arakane Y."/>
            <person name="Beeman R.W."/>
            <person name="Zhu Q."/>
            <person name="Hogenkamp D."/>
            <person name="Dixit R."/>
            <person name="Oppert B."/>
            <person name="Jiang H."/>
            <person name="Zou Z."/>
            <person name="Marshall J."/>
            <person name="Elpidina E."/>
            <person name="Vinokurov K."/>
            <person name="Oppert C."/>
            <person name="Zou Z."/>
            <person name="Evans J."/>
            <person name="Lu Z."/>
            <person name="Zhao P."/>
            <person name="Sumathipala N."/>
            <person name="Altincicek B."/>
            <person name="Vilcinskas A."/>
            <person name="Williams M."/>
            <person name="Hultmark D."/>
            <person name="Hetru C."/>
            <person name="Jiang H."/>
            <person name="Grimmelikhuijzen C.J."/>
            <person name="Hauser F."/>
            <person name="Cazzamali G."/>
            <person name="Williamson M."/>
            <person name="Park Y."/>
            <person name="Li B."/>
            <person name="Tanaka Y."/>
            <person name="Predel R."/>
            <person name="Neupert S."/>
            <person name="Schachtner J."/>
            <person name="Verleyen P."/>
            <person name="Raible F."/>
            <person name="Bork P."/>
            <person name="Friedrich M."/>
            <person name="Walden K.K."/>
            <person name="Robertson H.M."/>
            <person name="Angeli S."/>
            <person name="Foret S."/>
            <person name="Bucher G."/>
            <person name="Schuetz S."/>
            <person name="Maleszka R."/>
            <person name="Wimmer E.A."/>
            <person name="Beeman R.W."/>
            <person name="Lorenzen M."/>
            <person name="Tomoyasu Y."/>
            <person name="Miller S.C."/>
            <person name="Grossmann D."/>
            <person name="Bucher G."/>
        </authorList>
    </citation>
    <scope>NUCLEOTIDE SEQUENCE [LARGE SCALE GENOMIC DNA]</scope>
    <source>
        <strain evidence="1 2">Georgia GA2</strain>
    </source>
</reference>
<dbReference type="AlphaFoldDB" id="A0A139WLJ9"/>
<gene>
    <name evidence="1" type="primary">AUGUSTUS-3.0.2_32366</name>
    <name evidence="1" type="ORF">TcasGA2_TC032366</name>
</gene>
<reference evidence="1 2" key="2">
    <citation type="journal article" date="2010" name="Nucleic Acids Res.">
        <title>BeetleBase in 2010: revisions to provide comprehensive genomic information for Tribolium castaneum.</title>
        <authorList>
            <person name="Kim H.S."/>
            <person name="Murphy T."/>
            <person name="Xia J."/>
            <person name="Caragea D."/>
            <person name="Park Y."/>
            <person name="Beeman R.W."/>
            <person name="Lorenzen M.D."/>
            <person name="Butcher S."/>
            <person name="Manak J.R."/>
            <person name="Brown S.J."/>
        </authorList>
    </citation>
    <scope>GENOME REANNOTATION</scope>
    <source>
        <strain evidence="1 2">Georgia GA2</strain>
    </source>
</reference>
<accession>A0A139WLJ9</accession>
<evidence type="ECO:0000313" key="2">
    <source>
        <dbReference type="Proteomes" id="UP000007266"/>
    </source>
</evidence>